<name>A0ABV7GLW8_9GAMM</name>
<keyword evidence="13" id="KW-1185">Reference proteome</keyword>
<dbReference type="EC" id="2.7.1.50" evidence="11"/>
<dbReference type="InterPro" id="IPR000417">
    <property type="entry name" value="Hyethyz_kinase"/>
</dbReference>
<feature type="binding site" evidence="11">
    <location>
        <position position="127"/>
    </location>
    <ligand>
        <name>ATP</name>
        <dbReference type="ChEBI" id="CHEBI:30616"/>
    </ligand>
</feature>
<comment type="pathway">
    <text evidence="3 11">Cofactor biosynthesis; thiamine diphosphate biosynthesis; 4-methyl-5-(2-phosphoethyl)-thiazole from 5-(2-hydroxyethyl)-4-methylthiazole: step 1/1.</text>
</comment>
<keyword evidence="4 11" id="KW-0808">Transferase</keyword>
<evidence type="ECO:0000256" key="11">
    <source>
        <dbReference type="HAMAP-Rule" id="MF_00228"/>
    </source>
</evidence>
<accession>A0ABV7GLW8</accession>
<organism evidence="12 13">
    <name type="scientific">Shewanella submarina</name>
    <dbReference type="NCBI Taxonomy" id="2016376"/>
    <lineage>
        <taxon>Bacteria</taxon>
        <taxon>Pseudomonadati</taxon>
        <taxon>Pseudomonadota</taxon>
        <taxon>Gammaproteobacteria</taxon>
        <taxon>Alteromonadales</taxon>
        <taxon>Shewanellaceae</taxon>
        <taxon>Shewanella</taxon>
    </lineage>
</organism>
<comment type="cofactor">
    <cofactor evidence="2 11">
        <name>Mg(2+)</name>
        <dbReference type="ChEBI" id="CHEBI:18420"/>
    </cofactor>
</comment>
<evidence type="ECO:0000313" key="13">
    <source>
        <dbReference type="Proteomes" id="UP001595621"/>
    </source>
</evidence>
<comment type="function">
    <text evidence="11">Catalyzes the phosphorylation of the hydroxyl group of 4-methyl-5-beta-hydroxyethylthiazole (THZ).</text>
</comment>
<dbReference type="SUPFAM" id="SSF53613">
    <property type="entry name" value="Ribokinase-like"/>
    <property type="match status" value="1"/>
</dbReference>
<keyword evidence="7 11" id="KW-0418">Kinase</keyword>
<evidence type="ECO:0000256" key="8">
    <source>
        <dbReference type="ARBA" id="ARBA00022840"/>
    </source>
</evidence>
<evidence type="ECO:0000256" key="10">
    <source>
        <dbReference type="ARBA" id="ARBA00022977"/>
    </source>
</evidence>
<evidence type="ECO:0000256" key="9">
    <source>
        <dbReference type="ARBA" id="ARBA00022842"/>
    </source>
</evidence>
<dbReference type="HAMAP" id="MF_00228">
    <property type="entry name" value="Thz_kinase"/>
    <property type="match status" value="1"/>
</dbReference>
<dbReference type="GO" id="GO:0004417">
    <property type="term" value="F:hydroxyethylthiazole kinase activity"/>
    <property type="evidence" value="ECO:0007669"/>
    <property type="project" value="UniProtKB-EC"/>
</dbReference>
<keyword evidence="6 11" id="KW-0547">Nucleotide-binding</keyword>
<evidence type="ECO:0000256" key="2">
    <source>
        <dbReference type="ARBA" id="ARBA00001946"/>
    </source>
</evidence>
<evidence type="ECO:0000313" key="12">
    <source>
        <dbReference type="EMBL" id="MFC3140501.1"/>
    </source>
</evidence>
<feature type="binding site" evidence="11">
    <location>
        <position position="173"/>
    </location>
    <ligand>
        <name>ATP</name>
        <dbReference type="ChEBI" id="CHEBI:30616"/>
    </ligand>
</feature>
<dbReference type="PIRSF" id="PIRSF000513">
    <property type="entry name" value="Thz_kinase"/>
    <property type="match status" value="1"/>
</dbReference>
<dbReference type="PRINTS" id="PR01099">
    <property type="entry name" value="HYETHTZKNASE"/>
</dbReference>
<dbReference type="NCBIfam" id="TIGR00694">
    <property type="entry name" value="thiM"/>
    <property type="match status" value="1"/>
</dbReference>
<dbReference type="InterPro" id="IPR029056">
    <property type="entry name" value="Ribokinase-like"/>
</dbReference>
<dbReference type="CDD" id="cd01170">
    <property type="entry name" value="THZ_kinase"/>
    <property type="match status" value="1"/>
</dbReference>
<evidence type="ECO:0000256" key="4">
    <source>
        <dbReference type="ARBA" id="ARBA00022679"/>
    </source>
</evidence>
<dbReference type="Proteomes" id="UP001595621">
    <property type="component" value="Unassembled WGS sequence"/>
</dbReference>
<dbReference type="Pfam" id="PF02110">
    <property type="entry name" value="HK"/>
    <property type="match status" value="1"/>
</dbReference>
<keyword evidence="8 11" id="KW-0067">ATP-binding</keyword>
<comment type="similarity">
    <text evidence="11">Belongs to the Thz kinase family.</text>
</comment>
<dbReference type="NCBIfam" id="NF006830">
    <property type="entry name" value="PRK09355.1"/>
    <property type="match status" value="1"/>
</dbReference>
<comment type="catalytic activity">
    <reaction evidence="1 11">
        <text>5-(2-hydroxyethyl)-4-methylthiazole + ATP = 4-methyl-5-(2-phosphooxyethyl)-thiazole + ADP + H(+)</text>
        <dbReference type="Rhea" id="RHEA:24212"/>
        <dbReference type="ChEBI" id="CHEBI:15378"/>
        <dbReference type="ChEBI" id="CHEBI:17957"/>
        <dbReference type="ChEBI" id="CHEBI:30616"/>
        <dbReference type="ChEBI" id="CHEBI:58296"/>
        <dbReference type="ChEBI" id="CHEBI:456216"/>
        <dbReference type="EC" id="2.7.1.50"/>
    </reaction>
</comment>
<dbReference type="EMBL" id="JBHRTD010000018">
    <property type="protein sequence ID" value="MFC3140501.1"/>
    <property type="molecule type" value="Genomic_DNA"/>
</dbReference>
<comment type="caution">
    <text evidence="12">The sequence shown here is derived from an EMBL/GenBank/DDBJ whole genome shotgun (WGS) entry which is preliminary data.</text>
</comment>
<proteinExistence type="inferred from homology"/>
<keyword evidence="10 11" id="KW-0784">Thiamine biosynthesis</keyword>
<evidence type="ECO:0000256" key="7">
    <source>
        <dbReference type="ARBA" id="ARBA00022777"/>
    </source>
</evidence>
<evidence type="ECO:0000256" key="6">
    <source>
        <dbReference type="ARBA" id="ARBA00022741"/>
    </source>
</evidence>
<keyword evidence="5 11" id="KW-0479">Metal-binding</keyword>
<dbReference type="RefSeq" id="WP_248934386.1">
    <property type="nucleotide sequence ID" value="NZ_JAKILF010000001.1"/>
</dbReference>
<reference evidence="13" key="1">
    <citation type="journal article" date="2019" name="Int. J. Syst. Evol. Microbiol.">
        <title>The Global Catalogue of Microorganisms (GCM) 10K type strain sequencing project: providing services to taxonomists for standard genome sequencing and annotation.</title>
        <authorList>
            <consortium name="The Broad Institute Genomics Platform"/>
            <consortium name="The Broad Institute Genome Sequencing Center for Infectious Disease"/>
            <person name="Wu L."/>
            <person name="Ma J."/>
        </authorList>
    </citation>
    <scope>NUCLEOTIDE SEQUENCE [LARGE SCALE GENOMIC DNA]</scope>
    <source>
        <strain evidence="13">KCTC 52277</strain>
    </source>
</reference>
<keyword evidence="9 11" id="KW-0460">Magnesium</keyword>
<feature type="binding site" evidence="11">
    <location>
        <position position="199"/>
    </location>
    <ligand>
        <name>substrate</name>
    </ligand>
</feature>
<sequence>MKDPRQYLADQLALLRQTHPLVVNITNYVVMNNTANALLALGASPIMAHSHEEMEEMLTIAGALVINIGTLDRQWVARMKHAAQLAVQMNKPLILDPVGCGASDLRTHTSRELCEIAKALGQKFIVRGNASEIMALSGEIRSTKGVDSLESSDNALGAAMALHRQYGCDVVVSGETDYVVGRRIFTLHDGHEIMPRVTGMGCTFTALTAAFAALPQQEYLSPGLASAAVMGVAGKLAAAQSQGPGSFQMQMLDALYQLTPEQLAASVTVSELS</sequence>
<evidence type="ECO:0000256" key="3">
    <source>
        <dbReference type="ARBA" id="ARBA00004868"/>
    </source>
</evidence>
<evidence type="ECO:0000256" key="1">
    <source>
        <dbReference type="ARBA" id="ARBA00001771"/>
    </source>
</evidence>
<gene>
    <name evidence="11 12" type="primary">thiM</name>
    <name evidence="12" type="ORF">ACFOE0_20280</name>
</gene>
<protein>
    <recommendedName>
        <fullName evidence="11">Hydroxyethylthiazole kinase</fullName>
        <ecNumber evidence="11">2.7.1.50</ecNumber>
    </recommendedName>
    <alternativeName>
        <fullName evidence="11">4-methyl-5-beta-hydroxyethylthiazole kinase</fullName>
        <shortName evidence="11">TH kinase</shortName>
        <shortName evidence="11">Thz kinase</shortName>
    </alternativeName>
</protein>
<dbReference type="Gene3D" id="3.40.1190.20">
    <property type="match status" value="1"/>
</dbReference>
<evidence type="ECO:0000256" key="5">
    <source>
        <dbReference type="ARBA" id="ARBA00022723"/>
    </source>
</evidence>
<feature type="binding site" evidence="11">
    <location>
        <position position="47"/>
    </location>
    <ligand>
        <name>substrate</name>
    </ligand>
</feature>